<dbReference type="Pfam" id="PF00654">
    <property type="entry name" value="Voltage_CLC"/>
    <property type="match status" value="1"/>
</dbReference>
<accession>A0A0R1LJI7</accession>
<dbReference type="Proteomes" id="UP000051955">
    <property type="component" value="Unassembled WGS sequence"/>
</dbReference>
<keyword evidence="4 5" id="KW-0472">Membrane</keyword>
<evidence type="ECO:0000313" key="6">
    <source>
        <dbReference type="EMBL" id="KRK95941.1"/>
    </source>
</evidence>
<reference evidence="6 7" key="1">
    <citation type="journal article" date="2015" name="Genome Announc.">
        <title>Expanding the biotechnology potential of lactobacilli through comparative genomics of 213 strains and associated genera.</title>
        <authorList>
            <person name="Sun Z."/>
            <person name="Harris H.M."/>
            <person name="McCann A."/>
            <person name="Guo C."/>
            <person name="Argimon S."/>
            <person name="Zhang W."/>
            <person name="Yang X."/>
            <person name="Jeffery I.B."/>
            <person name="Cooney J.C."/>
            <person name="Kagawa T.F."/>
            <person name="Liu W."/>
            <person name="Song Y."/>
            <person name="Salvetti E."/>
            <person name="Wrobel A."/>
            <person name="Rasinkangas P."/>
            <person name="Parkhill J."/>
            <person name="Rea M.C."/>
            <person name="O'Sullivan O."/>
            <person name="Ritari J."/>
            <person name="Douillard F.P."/>
            <person name="Paul Ross R."/>
            <person name="Yang R."/>
            <person name="Briner A.E."/>
            <person name="Felis G.E."/>
            <person name="de Vos W.M."/>
            <person name="Barrangou R."/>
            <person name="Klaenhammer T.R."/>
            <person name="Caufield P.W."/>
            <person name="Cui Y."/>
            <person name="Zhang H."/>
            <person name="O'Toole P.W."/>
        </authorList>
    </citation>
    <scope>NUCLEOTIDE SEQUENCE [LARGE SCALE GENOMIC DNA]</scope>
    <source>
        <strain evidence="6 7">DSM 19394</strain>
    </source>
</reference>
<dbReference type="AlphaFoldDB" id="A0A0R1LJI7"/>
<keyword evidence="3 5" id="KW-1133">Transmembrane helix</keyword>
<feature type="transmembrane region" description="Helical" evidence="5">
    <location>
        <begin position="221"/>
        <end position="239"/>
    </location>
</feature>
<feature type="transmembrane region" description="Helical" evidence="5">
    <location>
        <begin position="182"/>
        <end position="201"/>
    </location>
</feature>
<evidence type="ECO:0000256" key="3">
    <source>
        <dbReference type="ARBA" id="ARBA00022989"/>
    </source>
</evidence>
<comment type="caution">
    <text evidence="6">The sequence shown here is derived from an EMBL/GenBank/DDBJ whole genome shotgun (WGS) entry which is preliminary data.</text>
</comment>
<dbReference type="SUPFAM" id="SSF81340">
    <property type="entry name" value="Clc chloride channel"/>
    <property type="match status" value="2"/>
</dbReference>
<feature type="transmembrane region" description="Helical" evidence="5">
    <location>
        <begin position="12"/>
        <end position="30"/>
    </location>
</feature>
<evidence type="ECO:0008006" key="8">
    <source>
        <dbReference type="Google" id="ProtNLM"/>
    </source>
</evidence>
<sequence>MTKPQLIRLTCAGLLLSVLIAAVSGVFMILEGELITLFWTTIPAKLTIDWPYYLLLCGLGAWLLARLNRRWGPMPATAHQAMAELRQTQTVQYRDTFKNLAVALVILAGGAGVGPEAALLGAVVSLSVWEMDRLRYFYFNHETLKTVPVYRQLWWLIAPTGHLQRYRSTHSVPTEQLGAKKLNALFIANGLVAFFLLMRAIGHPSFITKMGASHWTWQQLWVVIPILLVSLLVGWLYHWGSRQLHALLQRLPQRFPRPFLGAAVIFLFAILGPRLLFSGQTFMALIPRVNGHQTAAVILAAAVLKLIFLQLCLATGWIGGDIFPIAFASILFGFGLAQLLPGFDALLIVAVVATSLATSLLGNIWVAGIFIALFFPANLLPVIALVLGLRWGGQRGWRMWCQRGQAG</sequence>
<dbReference type="EMBL" id="AZDV01000005">
    <property type="protein sequence ID" value="KRK95941.1"/>
    <property type="molecule type" value="Genomic_DNA"/>
</dbReference>
<organism evidence="6 7">
    <name type="scientific">Levilactobacillus acidifarinae DSM 19394 = JCM 15949</name>
    <dbReference type="NCBI Taxonomy" id="1423715"/>
    <lineage>
        <taxon>Bacteria</taxon>
        <taxon>Bacillati</taxon>
        <taxon>Bacillota</taxon>
        <taxon>Bacilli</taxon>
        <taxon>Lactobacillales</taxon>
        <taxon>Lactobacillaceae</taxon>
        <taxon>Levilactobacillus</taxon>
    </lineage>
</organism>
<protein>
    <recommendedName>
        <fullName evidence="8">Chloride channel protein EriC</fullName>
    </recommendedName>
</protein>
<feature type="transmembrane region" description="Helical" evidence="5">
    <location>
        <begin position="50"/>
        <end position="67"/>
    </location>
</feature>
<evidence type="ECO:0000256" key="4">
    <source>
        <dbReference type="ARBA" id="ARBA00023136"/>
    </source>
</evidence>
<dbReference type="PATRIC" id="fig|1423715.3.peg.2479"/>
<dbReference type="STRING" id="1423715.FD25_GL002402"/>
<feature type="transmembrane region" description="Helical" evidence="5">
    <location>
        <begin position="325"/>
        <end position="352"/>
    </location>
</feature>
<dbReference type="OrthoDB" id="2729535at2"/>
<dbReference type="GO" id="GO:0016020">
    <property type="term" value="C:membrane"/>
    <property type="evidence" value="ECO:0007669"/>
    <property type="project" value="UniProtKB-SubCell"/>
</dbReference>
<name>A0A0R1LJI7_9LACO</name>
<dbReference type="Gene3D" id="1.10.3080.10">
    <property type="entry name" value="Clc chloride channel"/>
    <property type="match status" value="1"/>
</dbReference>
<proteinExistence type="predicted"/>
<feature type="transmembrane region" description="Helical" evidence="5">
    <location>
        <begin position="297"/>
        <end position="318"/>
    </location>
</feature>
<feature type="transmembrane region" description="Helical" evidence="5">
    <location>
        <begin position="259"/>
        <end position="277"/>
    </location>
</feature>
<evidence type="ECO:0000256" key="2">
    <source>
        <dbReference type="ARBA" id="ARBA00022692"/>
    </source>
</evidence>
<evidence type="ECO:0000256" key="1">
    <source>
        <dbReference type="ARBA" id="ARBA00004141"/>
    </source>
</evidence>
<dbReference type="GO" id="GO:0015108">
    <property type="term" value="F:chloride transmembrane transporter activity"/>
    <property type="evidence" value="ECO:0007669"/>
    <property type="project" value="InterPro"/>
</dbReference>
<keyword evidence="2 5" id="KW-0812">Transmembrane</keyword>
<gene>
    <name evidence="6" type="ORF">FD25_GL002402</name>
</gene>
<evidence type="ECO:0000256" key="5">
    <source>
        <dbReference type="SAM" id="Phobius"/>
    </source>
</evidence>
<dbReference type="InterPro" id="IPR001807">
    <property type="entry name" value="ClC"/>
</dbReference>
<evidence type="ECO:0000313" key="7">
    <source>
        <dbReference type="Proteomes" id="UP000051955"/>
    </source>
</evidence>
<feature type="transmembrane region" description="Helical" evidence="5">
    <location>
        <begin position="364"/>
        <end position="389"/>
    </location>
</feature>
<comment type="subcellular location">
    <subcellularLocation>
        <location evidence="1">Membrane</location>
        <topology evidence="1">Multi-pass membrane protein</topology>
    </subcellularLocation>
</comment>
<keyword evidence="7" id="KW-1185">Reference proteome</keyword>
<dbReference type="InterPro" id="IPR014743">
    <property type="entry name" value="Cl-channel_core"/>
</dbReference>
<dbReference type="RefSeq" id="WP_057801181.1">
    <property type="nucleotide sequence ID" value="NZ_AZDV01000005.1"/>
</dbReference>